<sequence length="135" mass="14824">MQNVDGLLGSSKPSSSSSHAAFSHWRCSILPSNRTPIISTLICSQAHIIGTMKKKRRPERLISVLMPSGPPPHPAALKAYPSCVPASLYPKATNPSRLSSRIGPRHRRLCGHGIKHPLRRGHKSRPRFGRGERIS</sequence>
<accession>A0A8T3AY77</accession>
<evidence type="ECO:0000313" key="2">
    <source>
        <dbReference type="EMBL" id="KAI0500984.1"/>
    </source>
</evidence>
<feature type="compositionally biased region" description="Basic residues" evidence="1">
    <location>
        <begin position="103"/>
        <end position="128"/>
    </location>
</feature>
<dbReference type="Proteomes" id="UP000829196">
    <property type="component" value="Unassembled WGS sequence"/>
</dbReference>
<organism evidence="2 3">
    <name type="scientific">Dendrobium nobile</name>
    <name type="common">Orchid</name>
    <dbReference type="NCBI Taxonomy" id="94219"/>
    <lineage>
        <taxon>Eukaryota</taxon>
        <taxon>Viridiplantae</taxon>
        <taxon>Streptophyta</taxon>
        <taxon>Embryophyta</taxon>
        <taxon>Tracheophyta</taxon>
        <taxon>Spermatophyta</taxon>
        <taxon>Magnoliopsida</taxon>
        <taxon>Liliopsida</taxon>
        <taxon>Asparagales</taxon>
        <taxon>Orchidaceae</taxon>
        <taxon>Epidendroideae</taxon>
        <taxon>Malaxideae</taxon>
        <taxon>Dendrobiinae</taxon>
        <taxon>Dendrobium</taxon>
    </lineage>
</organism>
<evidence type="ECO:0000313" key="3">
    <source>
        <dbReference type="Proteomes" id="UP000829196"/>
    </source>
</evidence>
<comment type="caution">
    <text evidence="2">The sequence shown here is derived from an EMBL/GenBank/DDBJ whole genome shotgun (WGS) entry which is preliminary data.</text>
</comment>
<proteinExistence type="predicted"/>
<reference evidence="2" key="1">
    <citation type="journal article" date="2022" name="Front. Genet.">
        <title>Chromosome-Scale Assembly of the Dendrobium nobile Genome Provides Insights Into the Molecular Mechanism of the Biosynthesis of the Medicinal Active Ingredient of Dendrobium.</title>
        <authorList>
            <person name="Xu Q."/>
            <person name="Niu S.-C."/>
            <person name="Li K.-L."/>
            <person name="Zheng P.-J."/>
            <person name="Zhang X.-J."/>
            <person name="Jia Y."/>
            <person name="Liu Y."/>
            <person name="Niu Y.-X."/>
            <person name="Yu L.-H."/>
            <person name="Chen D.-F."/>
            <person name="Zhang G.-Q."/>
        </authorList>
    </citation>
    <scope>NUCLEOTIDE SEQUENCE</scope>
    <source>
        <tissue evidence="2">Leaf</tissue>
    </source>
</reference>
<protein>
    <submittedName>
        <fullName evidence="2">Uncharacterized protein</fullName>
    </submittedName>
</protein>
<gene>
    <name evidence="2" type="ORF">KFK09_019202</name>
</gene>
<keyword evidence="3" id="KW-1185">Reference proteome</keyword>
<feature type="region of interest" description="Disordered" evidence="1">
    <location>
        <begin position="94"/>
        <end position="135"/>
    </location>
</feature>
<dbReference type="AlphaFoldDB" id="A0A8T3AY77"/>
<evidence type="ECO:0000256" key="1">
    <source>
        <dbReference type="SAM" id="MobiDB-lite"/>
    </source>
</evidence>
<name>A0A8T3AY77_DENNO</name>
<dbReference type="EMBL" id="JAGYWB010000013">
    <property type="protein sequence ID" value="KAI0500984.1"/>
    <property type="molecule type" value="Genomic_DNA"/>
</dbReference>